<dbReference type="SUPFAM" id="SSF51445">
    <property type="entry name" value="(Trans)glycosidases"/>
    <property type="match status" value="1"/>
</dbReference>
<sequence length="1107" mass="120090">MDGIPTDGHLNLHGAPGTVRAENMITVIIKALNEEAHIRRAVESAWEALRVAETAGWGAGEVVLADSRSTDRTVEIALAGGARVARLADDVPRGCGVGPQLGYQYARGQFVCLIDGDMVLDRDFLNAGMRYLEEHPRAAGVGGGVRDVNVVNLEFKRRAIRGAADLRAGPVDRLNGGGLYRREAIAGVGHFSDRNLHGYEEFDLAVRLRAAGWSLHRLDAPFVDHHGHVIGGYALLRRRIRSRYLDGIGELLRAALGQLHLGTTLRDLPEIRLWLGVYCGWLIAAGIAVAVPGWAKFASLAGLMALPIAVLGLRYRSAALGLYAFVAWNAHAFGMARGFLRSRIPPGEWIASTMAESGSVAATARSPSPSLRPAQAVVVCLAIAAAASALAGRPADARQAETRWVPVKDRNLAIAEGSPLDFSALSPPGPAGGSGRVIANPAGQLALADRPDARIRFLCASLAWSPASGSYPDKPTADRYARQLRIHGYNIARLHFADAILMNGRANDFDLDPEQFDRFHYLLAALKRNGIYWMIDGMTSKAGGLGGVDDRWGNEKDLKLAVHVDKTARLHWRRLVEAIYGGVNPYTGLTTLADPALALVVLVNENTVEFTTILAEPSAGKPYPDKLRQPFNAWLEKTYGNTAALRAEWKSLPPGESIETRNVSLPSSRTERGPRMRDLQRFFVSLEADTLAWMKAEIAKLGYGGLVTAYNNWFTTETDVSRIGLPVVSMNAYFDEVPSLDPGTTITQQSSLDTRADYLRELIARRRYGRPFVVTEYDHLFWNQFRREAGLVGPAYAALQGWDAICRHGSGPIDLSFDQPWPHKRAMLPYGISLDPVARAGETLAALLYRRGDVAQARTGVALPFQSFADVTEDGQGRLPDAMTELGLLTRFGLLSGPAPDGVAILPRRAHTAADSFADRVDALRRDGGIESNNATSASSGVFESAGREIRLDTQNRLARVVTPRTVAASYAAAPVPLQLGPLTIEAASGPALLAASALDGRDLARSRRVLLIFATDAMNTRMRFRDTERRVVEDFGRMPVLLARQTARIRLASETTTRWQGRSLHLDGSPGSALHLTTGGHDVVLDLDNAATSHGPTTFFLLEALR</sequence>
<evidence type="ECO:0000256" key="6">
    <source>
        <dbReference type="SAM" id="Phobius"/>
    </source>
</evidence>
<dbReference type="AlphaFoldDB" id="A0A512JKL9"/>
<evidence type="ECO:0000256" key="3">
    <source>
        <dbReference type="ARBA" id="ARBA00022676"/>
    </source>
</evidence>
<keyword evidence="6" id="KW-0812">Transmembrane</keyword>
<evidence type="ECO:0000256" key="1">
    <source>
        <dbReference type="ARBA" id="ARBA00004236"/>
    </source>
</evidence>
<dbReference type="Proteomes" id="UP000321750">
    <property type="component" value="Unassembled WGS sequence"/>
</dbReference>
<keyword evidence="5 6" id="KW-0472">Membrane</keyword>
<comment type="caution">
    <text evidence="8">The sequence shown here is derived from an EMBL/GenBank/DDBJ whole genome shotgun (WGS) entry which is preliminary data.</text>
</comment>
<dbReference type="EMBL" id="BJZV01000012">
    <property type="protein sequence ID" value="GEP10506.1"/>
    <property type="molecule type" value="Genomic_DNA"/>
</dbReference>
<comment type="subcellular location">
    <subcellularLocation>
        <location evidence="1">Cell membrane</location>
    </subcellularLocation>
</comment>
<reference evidence="8 9" key="1">
    <citation type="submission" date="2019-07" db="EMBL/GenBank/DDBJ databases">
        <title>Whole genome shotgun sequence of Methylobacterium gnaphalii NBRC 107716.</title>
        <authorList>
            <person name="Hosoyama A."/>
            <person name="Uohara A."/>
            <person name="Ohji S."/>
            <person name="Ichikawa N."/>
        </authorList>
    </citation>
    <scope>NUCLEOTIDE SEQUENCE [LARGE SCALE GENOMIC DNA]</scope>
    <source>
        <strain evidence="8 9">NBRC 107716</strain>
    </source>
</reference>
<dbReference type="RefSeq" id="WP_238257988.1">
    <property type="nucleotide sequence ID" value="NZ_BJZV01000012.1"/>
</dbReference>
<gene>
    <name evidence="8" type="ORF">MGN01_23510</name>
</gene>
<dbReference type="InterPro" id="IPR029044">
    <property type="entry name" value="Nucleotide-diphossugar_trans"/>
</dbReference>
<evidence type="ECO:0000256" key="2">
    <source>
        <dbReference type="ARBA" id="ARBA00022475"/>
    </source>
</evidence>
<dbReference type="GO" id="GO:0005886">
    <property type="term" value="C:plasma membrane"/>
    <property type="evidence" value="ECO:0007669"/>
    <property type="project" value="UniProtKB-SubCell"/>
</dbReference>
<dbReference type="PANTHER" id="PTHR43646:SF2">
    <property type="entry name" value="GLYCOSYLTRANSFERASE 2-LIKE DOMAIN-CONTAINING PROTEIN"/>
    <property type="match status" value="1"/>
</dbReference>
<keyword evidence="2" id="KW-1003">Cell membrane</keyword>
<keyword evidence="6" id="KW-1133">Transmembrane helix</keyword>
<name>A0A512JKL9_9HYPH</name>
<dbReference type="Gene3D" id="3.20.20.80">
    <property type="entry name" value="Glycosidases"/>
    <property type="match status" value="1"/>
</dbReference>
<protein>
    <recommendedName>
        <fullName evidence="7">Glycosyltransferase 2-like domain-containing protein</fullName>
    </recommendedName>
</protein>
<dbReference type="Gene3D" id="3.90.550.10">
    <property type="entry name" value="Spore Coat Polysaccharide Biosynthesis Protein SpsA, Chain A"/>
    <property type="match status" value="1"/>
</dbReference>
<keyword evidence="4" id="KW-0808">Transferase</keyword>
<dbReference type="InterPro" id="IPR017853">
    <property type="entry name" value="GH"/>
</dbReference>
<evidence type="ECO:0000256" key="5">
    <source>
        <dbReference type="ARBA" id="ARBA00023136"/>
    </source>
</evidence>
<dbReference type="GO" id="GO:0016757">
    <property type="term" value="F:glycosyltransferase activity"/>
    <property type="evidence" value="ECO:0007669"/>
    <property type="project" value="UniProtKB-KW"/>
</dbReference>
<dbReference type="Pfam" id="PF00535">
    <property type="entry name" value="Glycos_transf_2"/>
    <property type="match status" value="1"/>
</dbReference>
<dbReference type="CDD" id="cd00761">
    <property type="entry name" value="Glyco_tranf_GTA_type"/>
    <property type="match status" value="1"/>
</dbReference>
<dbReference type="PANTHER" id="PTHR43646">
    <property type="entry name" value="GLYCOSYLTRANSFERASE"/>
    <property type="match status" value="1"/>
</dbReference>
<keyword evidence="3" id="KW-0328">Glycosyltransferase</keyword>
<evidence type="ECO:0000313" key="9">
    <source>
        <dbReference type="Proteomes" id="UP000321750"/>
    </source>
</evidence>
<proteinExistence type="predicted"/>
<keyword evidence="9" id="KW-1185">Reference proteome</keyword>
<dbReference type="InterPro" id="IPR001173">
    <property type="entry name" value="Glyco_trans_2-like"/>
</dbReference>
<dbReference type="SUPFAM" id="SSF53448">
    <property type="entry name" value="Nucleotide-diphospho-sugar transferases"/>
    <property type="match status" value="1"/>
</dbReference>
<evidence type="ECO:0000259" key="7">
    <source>
        <dbReference type="Pfam" id="PF00535"/>
    </source>
</evidence>
<accession>A0A512JKL9</accession>
<evidence type="ECO:0000313" key="8">
    <source>
        <dbReference type="EMBL" id="GEP10506.1"/>
    </source>
</evidence>
<organism evidence="8 9">
    <name type="scientific">Methylobacterium gnaphalii</name>
    <dbReference type="NCBI Taxonomy" id="1010610"/>
    <lineage>
        <taxon>Bacteria</taxon>
        <taxon>Pseudomonadati</taxon>
        <taxon>Pseudomonadota</taxon>
        <taxon>Alphaproteobacteria</taxon>
        <taxon>Hyphomicrobiales</taxon>
        <taxon>Methylobacteriaceae</taxon>
        <taxon>Methylobacterium</taxon>
    </lineage>
</organism>
<feature type="transmembrane region" description="Helical" evidence="6">
    <location>
        <begin position="273"/>
        <end position="291"/>
    </location>
</feature>
<evidence type="ECO:0000256" key="4">
    <source>
        <dbReference type="ARBA" id="ARBA00022679"/>
    </source>
</evidence>
<feature type="domain" description="Glycosyltransferase 2-like" evidence="7">
    <location>
        <begin position="26"/>
        <end position="157"/>
    </location>
</feature>